<dbReference type="PROSITE" id="PS50053">
    <property type="entry name" value="UBIQUITIN_2"/>
    <property type="match status" value="1"/>
</dbReference>
<evidence type="ECO:0000313" key="3">
    <source>
        <dbReference type="EMBL" id="KAK0439315.1"/>
    </source>
</evidence>
<evidence type="ECO:0000313" key="4">
    <source>
        <dbReference type="Proteomes" id="UP001175226"/>
    </source>
</evidence>
<protein>
    <submittedName>
        <fullName evidence="3">Ubiquitin-related domain-containing protein</fullName>
    </submittedName>
</protein>
<reference evidence="3" key="1">
    <citation type="submission" date="2023-06" db="EMBL/GenBank/DDBJ databases">
        <authorList>
            <consortium name="Lawrence Berkeley National Laboratory"/>
            <person name="Ahrendt S."/>
            <person name="Sahu N."/>
            <person name="Indic B."/>
            <person name="Wong-Bajracharya J."/>
            <person name="Merenyi Z."/>
            <person name="Ke H.-M."/>
            <person name="Monk M."/>
            <person name="Kocsube S."/>
            <person name="Drula E."/>
            <person name="Lipzen A."/>
            <person name="Balint B."/>
            <person name="Henrissat B."/>
            <person name="Andreopoulos B."/>
            <person name="Martin F.M."/>
            <person name="Harder C.B."/>
            <person name="Rigling D."/>
            <person name="Ford K.L."/>
            <person name="Foster G.D."/>
            <person name="Pangilinan J."/>
            <person name="Papanicolaou A."/>
            <person name="Barry K."/>
            <person name="LaButti K."/>
            <person name="Viragh M."/>
            <person name="Koriabine M."/>
            <person name="Yan M."/>
            <person name="Riley R."/>
            <person name="Champramary S."/>
            <person name="Plett K.L."/>
            <person name="Tsai I.J."/>
            <person name="Slot J."/>
            <person name="Sipos G."/>
            <person name="Plett J."/>
            <person name="Nagy L.G."/>
            <person name="Grigoriev I.V."/>
        </authorList>
    </citation>
    <scope>NUCLEOTIDE SEQUENCE</scope>
    <source>
        <strain evidence="3">FPL87.14</strain>
    </source>
</reference>
<dbReference type="InterPro" id="IPR029071">
    <property type="entry name" value="Ubiquitin-like_domsf"/>
</dbReference>
<organism evidence="3 4">
    <name type="scientific">Armillaria borealis</name>
    <dbReference type="NCBI Taxonomy" id="47425"/>
    <lineage>
        <taxon>Eukaryota</taxon>
        <taxon>Fungi</taxon>
        <taxon>Dikarya</taxon>
        <taxon>Basidiomycota</taxon>
        <taxon>Agaricomycotina</taxon>
        <taxon>Agaricomycetes</taxon>
        <taxon>Agaricomycetidae</taxon>
        <taxon>Agaricales</taxon>
        <taxon>Marasmiineae</taxon>
        <taxon>Physalacriaceae</taxon>
        <taxon>Armillaria</taxon>
    </lineage>
</organism>
<feature type="region of interest" description="Disordered" evidence="1">
    <location>
        <begin position="69"/>
        <end position="93"/>
    </location>
</feature>
<dbReference type="SMART" id="SM00213">
    <property type="entry name" value="UBQ"/>
    <property type="match status" value="1"/>
</dbReference>
<dbReference type="Gene3D" id="3.10.20.90">
    <property type="entry name" value="Phosphatidylinositol 3-kinase Catalytic Subunit, Chain A, domain 1"/>
    <property type="match status" value="1"/>
</dbReference>
<evidence type="ECO:0000259" key="2">
    <source>
        <dbReference type="PROSITE" id="PS50053"/>
    </source>
</evidence>
<gene>
    <name evidence="3" type="ORF">EV421DRAFT_1905978</name>
</gene>
<dbReference type="CDD" id="cd01763">
    <property type="entry name" value="Ubl_SUMO_like"/>
    <property type="match status" value="1"/>
</dbReference>
<name>A0AA39JAQ6_9AGAR</name>
<dbReference type="PANTHER" id="PTHR10562">
    <property type="entry name" value="SMALL UBIQUITIN-RELATED MODIFIER"/>
    <property type="match status" value="1"/>
</dbReference>
<feature type="domain" description="Ubiquitin-like" evidence="2">
    <location>
        <begin position="12"/>
        <end position="89"/>
    </location>
</feature>
<comment type="caution">
    <text evidence="3">The sequence shown here is derived from an EMBL/GenBank/DDBJ whole genome shotgun (WGS) entry which is preliminary data.</text>
</comment>
<evidence type="ECO:0000256" key="1">
    <source>
        <dbReference type="SAM" id="MobiDB-lite"/>
    </source>
</evidence>
<dbReference type="SUPFAM" id="SSF54236">
    <property type="entry name" value="Ubiquitin-like"/>
    <property type="match status" value="1"/>
</dbReference>
<proteinExistence type="predicted"/>
<sequence>MSQEPEDVKPKININIQTDDGTKITVLVRRDTKFSKVFQAAEKKFGKEPGACTFKFTYEGKRIQKEETPAEVDMEDGDTIDAHLGQVGGGHPW</sequence>
<dbReference type="Proteomes" id="UP001175226">
    <property type="component" value="Unassembled WGS sequence"/>
</dbReference>
<dbReference type="InterPro" id="IPR000626">
    <property type="entry name" value="Ubiquitin-like_dom"/>
</dbReference>
<dbReference type="AlphaFoldDB" id="A0AA39JAQ6"/>
<keyword evidence="4" id="KW-1185">Reference proteome</keyword>
<accession>A0AA39JAQ6</accession>
<dbReference type="InterPro" id="IPR022617">
    <property type="entry name" value="Rad60/SUMO-like_dom"/>
</dbReference>
<dbReference type="EMBL" id="JAUEPT010000038">
    <property type="protein sequence ID" value="KAK0439315.1"/>
    <property type="molecule type" value="Genomic_DNA"/>
</dbReference>
<feature type="compositionally biased region" description="Acidic residues" evidence="1">
    <location>
        <begin position="69"/>
        <end position="79"/>
    </location>
</feature>
<dbReference type="Pfam" id="PF11976">
    <property type="entry name" value="Rad60-SLD"/>
    <property type="match status" value="1"/>
</dbReference>